<dbReference type="AlphaFoldDB" id="A0A383CHN3"/>
<evidence type="ECO:0000313" key="1">
    <source>
        <dbReference type="EMBL" id="SVE31245.1"/>
    </source>
</evidence>
<sequence length="25" mass="2512">MNQVGLKAVDEAIANGVDLDGTAIP</sequence>
<reference evidence="1" key="1">
    <citation type="submission" date="2018-05" db="EMBL/GenBank/DDBJ databases">
        <authorList>
            <person name="Lanie J.A."/>
            <person name="Ng W.-L."/>
            <person name="Kazmierczak K.M."/>
            <person name="Andrzejewski T.M."/>
            <person name="Davidsen T.M."/>
            <person name="Wayne K.J."/>
            <person name="Tettelin H."/>
            <person name="Glass J.I."/>
            <person name="Rusch D."/>
            <person name="Podicherti R."/>
            <person name="Tsui H.-C.T."/>
            <person name="Winkler M.E."/>
        </authorList>
    </citation>
    <scope>NUCLEOTIDE SEQUENCE</scope>
</reference>
<name>A0A383CHN3_9ZZZZ</name>
<feature type="non-terminal residue" evidence="1">
    <location>
        <position position="25"/>
    </location>
</feature>
<proteinExistence type="predicted"/>
<gene>
    <name evidence="1" type="ORF">METZ01_LOCUS484099</name>
</gene>
<dbReference type="EMBL" id="UINC01208617">
    <property type="protein sequence ID" value="SVE31245.1"/>
    <property type="molecule type" value="Genomic_DNA"/>
</dbReference>
<protein>
    <submittedName>
        <fullName evidence="1">Uncharacterized protein</fullName>
    </submittedName>
</protein>
<dbReference type="Pfam" id="PF13319">
    <property type="entry name" value="DUF4090"/>
    <property type="match status" value="1"/>
</dbReference>
<organism evidence="1">
    <name type="scientific">marine metagenome</name>
    <dbReference type="NCBI Taxonomy" id="408172"/>
    <lineage>
        <taxon>unclassified sequences</taxon>
        <taxon>metagenomes</taxon>
        <taxon>ecological metagenomes</taxon>
    </lineage>
</organism>
<accession>A0A383CHN3</accession>
<dbReference type="InterPro" id="IPR025149">
    <property type="entry name" value="DUF4090"/>
</dbReference>